<feature type="transmembrane region" description="Helical" evidence="1">
    <location>
        <begin position="65"/>
        <end position="84"/>
    </location>
</feature>
<accession>A0A644ZQC7</accession>
<dbReference type="Pfam" id="PF13240">
    <property type="entry name" value="Zn_Ribbon_1"/>
    <property type="match status" value="1"/>
</dbReference>
<evidence type="ECO:0000313" key="3">
    <source>
        <dbReference type="EMBL" id="MPM40853.1"/>
    </source>
</evidence>
<dbReference type="AlphaFoldDB" id="A0A644ZQC7"/>
<keyword evidence="1" id="KW-0812">Transmembrane</keyword>
<evidence type="ECO:0000256" key="1">
    <source>
        <dbReference type="SAM" id="Phobius"/>
    </source>
</evidence>
<proteinExistence type="predicted"/>
<gene>
    <name evidence="3" type="ORF">SDC9_87501</name>
</gene>
<dbReference type="InterPro" id="IPR026870">
    <property type="entry name" value="Zinc_ribbon_dom"/>
</dbReference>
<feature type="transmembrane region" description="Helical" evidence="1">
    <location>
        <begin position="96"/>
        <end position="119"/>
    </location>
</feature>
<reference evidence="3" key="1">
    <citation type="submission" date="2019-08" db="EMBL/GenBank/DDBJ databases">
        <authorList>
            <person name="Kucharzyk K."/>
            <person name="Murdoch R.W."/>
            <person name="Higgins S."/>
            <person name="Loffler F."/>
        </authorList>
    </citation>
    <scope>NUCLEOTIDE SEQUENCE</scope>
</reference>
<feature type="domain" description="Zinc-ribbon" evidence="2">
    <location>
        <begin position="2"/>
        <end position="22"/>
    </location>
</feature>
<name>A0A644ZQC7_9ZZZZ</name>
<keyword evidence="1" id="KW-0472">Membrane</keyword>
<protein>
    <recommendedName>
        <fullName evidence="2">Zinc-ribbon domain-containing protein</fullName>
    </recommendedName>
</protein>
<keyword evidence="1" id="KW-1133">Transmembrane helix</keyword>
<dbReference type="EMBL" id="VSSQ01009150">
    <property type="protein sequence ID" value="MPM40853.1"/>
    <property type="molecule type" value="Genomic_DNA"/>
</dbReference>
<evidence type="ECO:0000259" key="2">
    <source>
        <dbReference type="Pfam" id="PF13240"/>
    </source>
</evidence>
<sequence>MYCSKCGAQQNDDARFCSNCGFNFDNETTNFNQGNQFSGSSNYSNINGNNFNYQSSNPKDNPSHLAGAVSCCFPIVGLILYFLWRDEKPNSAKRICYWMIGGIVAYIAFYLFFFVFAFASDFYY</sequence>
<comment type="caution">
    <text evidence="3">The sequence shown here is derived from an EMBL/GenBank/DDBJ whole genome shotgun (WGS) entry which is preliminary data.</text>
</comment>
<organism evidence="3">
    <name type="scientific">bioreactor metagenome</name>
    <dbReference type="NCBI Taxonomy" id="1076179"/>
    <lineage>
        <taxon>unclassified sequences</taxon>
        <taxon>metagenomes</taxon>
        <taxon>ecological metagenomes</taxon>
    </lineage>
</organism>